<evidence type="ECO:0000313" key="4">
    <source>
        <dbReference type="Proteomes" id="UP000827260"/>
    </source>
</evidence>
<protein>
    <submittedName>
        <fullName evidence="3">Uncharacterized protein</fullName>
    </submittedName>
</protein>
<feature type="compositionally biased region" description="Basic and acidic residues" evidence="2">
    <location>
        <begin position="147"/>
        <end position="157"/>
    </location>
</feature>
<evidence type="ECO:0000256" key="1">
    <source>
        <dbReference type="SAM" id="Coils"/>
    </source>
</evidence>
<keyword evidence="1" id="KW-0175">Coiled coil</keyword>
<feature type="compositionally biased region" description="Acidic residues" evidence="2">
    <location>
        <begin position="95"/>
        <end position="129"/>
    </location>
</feature>
<name>A0AAE9BY39_9CAUD</name>
<accession>A0AAE9BY39</accession>
<sequence>MDFSKISLDTPVEDMDEAGLRATLSDVMAAHEANYAEAEAQEKQFSELTEDLEAAEAQVEEAKSAFATKAADYTNIDTDTLVDRFSMEELVSFAEDAEDGEAEFSEEESEESEEAEFSEEEDEETEEVEFSEKPPKAPEIPEGGADYSEKAASRLDRVPGLVLE</sequence>
<evidence type="ECO:0000256" key="2">
    <source>
        <dbReference type="SAM" id="MobiDB-lite"/>
    </source>
</evidence>
<gene>
    <name evidence="3" type="ORF">HRTV-27_gp10</name>
</gene>
<dbReference type="Proteomes" id="UP000827260">
    <property type="component" value="Segment"/>
</dbReference>
<organism evidence="3 4">
    <name type="scientific">Halorubrum tailed virus 27</name>
    <dbReference type="NCBI Taxonomy" id="2878008"/>
    <lineage>
        <taxon>Viruses</taxon>
        <taxon>Duplodnaviria</taxon>
        <taxon>Heunggongvirae</taxon>
        <taxon>Uroviricota</taxon>
        <taxon>Caudoviricetes</taxon>
        <taxon>Thumleimavirales</taxon>
        <taxon>Hafunaviridae</taxon>
        <taxon>Minorvirus</taxon>
        <taxon>Minorvirus thailandense</taxon>
        <taxon>Minorvirus HRTV27</taxon>
    </lineage>
</organism>
<feature type="region of interest" description="Disordered" evidence="2">
    <location>
        <begin position="95"/>
        <end position="164"/>
    </location>
</feature>
<keyword evidence="4" id="KW-1185">Reference proteome</keyword>
<evidence type="ECO:0000313" key="3">
    <source>
        <dbReference type="EMBL" id="UBF22703.1"/>
    </source>
</evidence>
<reference evidence="3" key="1">
    <citation type="submission" date="2021-05" db="EMBL/GenBank/DDBJ databases">
        <title>Diversity, taxonomy and evolution of archaeal viruses of the class Caudoviricetes.</title>
        <authorList>
            <person name="Liu Y."/>
            <person name="Demina T.A."/>
            <person name="Roux S."/>
            <person name="Aiewsakun P."/>
            <person name="Kazlauskas D."/>
            <person name="Simmonds P."/>
            <person name="Prangishvili D."/>
            <person name="Oksanen H.M."/>
            <person name="Krupovic M."/>
        </authorList>
    </citation>
    <scope>NUCLEOTIDE SEQUENCE</scope>
    <source>
        <strain evidence="3">HRTV-27/27</strain>
    </source>
</reference>
<proteinExistence type="predicted"/>
<dbReference type="EMBL" id="MZ334522">
    <property type="protein sequence ID" value="UBF22703.1"/>
    <property type="molecule type" value="Genomic_DNA"/>
</dbReference>
<feature type="coiled-coil region" evidence="1">
    <location>
        <begin position="21"/>
        <end position="72"/>
    </location>
</feature>